<proteinExistence type="predicted"/>
<evidence type="ECO:0000313" key="2">
    <source>
        <dbReference type="EMBL" id="GJS95591.1"/>
    </source>
</evidence>
<gene>
    <name evidence="2" type="ORF">Tco_0802559</name>
</gene>
<accession>A0ABQ5A1N2</accession>
<dbReference type="EMBL" id="BQNB010011820">
    <property type="protein sequence ID" value="GJS95591.1"/>
    <property type="molecule type" value="Genomic_DNA"/>
</dbReference>
<evidence type="ECO:0000313" key="3">
    <source>
        <dbReference type="Proteomes" id="UP001151760"/>
    </source>
</evidence>
<feature type="domain" description="Reverse transcriptase Ty1/copia-type" evidence="1">
    <location>
        <begin position="321"/>
        <end position="378"/>
    </location>
</feature>
<organism evidence="2 3">
    <name type="scientific">Tanacetum coccineum</name>
    <dbReference type="NCBI Taxonomy" id="301880"/>
    <lineage>
        <taxon>Eukaryota</taxon>
        <taxon>Viridiplantae</taxon>
        <taxon>Streptophyta</taxon>
        <taxon>Embryophyta</taxon>
        <taxon>Tracheophyta</taxon>
        <taxon>Spermatophyta</taxon>
        <taxon>Magnoliopsida</taxon>
        <taxon>eudicotyledons</taxon>
        <taxon>Gunneridae</taxon>
        <taxon>Pentapetalae</taxon>
        <taxon>asterids</taxon>
        <taxon>campanulids</taxon>
        <taxon>Asterales</taxon>
        <taxon>Asteraceae</taxon>
        <taxon>Asteroideae</taxon>
        <taxon>Anthemideae</taxon>
        <taxon>Anthemidinae</taxon>
        <taxon>Tanacetum</taxon>
    </lineage>
</organism>
<protein>
    <submittedName>
        <fullName evidence="2">Retrovirus-related pol polyprotein from transposon TNT 1-94</fullName>
    </submittedName>
</protein>
<sequence>MIIPRKQASVLKNLLSEENSGVKAKLYDGNVILNCEHAYWKATLVPPTFRPSLLHQPTKLRFQKNFPNSEYGEYSLKELKRSSCWLLIRLSKSSSVKFGNDQVAKIMGYGDYQIGKCYYSRYCLRKPSVASDRLMEMSFLNQTLPVNIMRRLASLMNTVARFTANRVVLLKDENRTLIEAARLCLIYAKAPVFLWAKWFATHCYTQNLFHDTSSSRLKHHTSLFTRTNSDLFVSSWFGATLLPNESIVEFGSQDTRTFMIWTHVTSVQGLVANPPPSTPFVPPSRWMRIFEPKKLQKDVLYSSMLDLKQCKRILHEFERLEVWELVPPPDKAFVITLKWIYKVKLDELGGILKNKARLVARGYRQEEGIDFEESFAPLQD</sequence>
<dbReference type="Pfam" id="PF07727">
    <property type="entry name" value="RVT_2"/>
    <property type="match status" value="1"/>
</dbReference>
<evidence type="ECO:0000259" key="1">
    <source>
        <dbReference type="Pfam" id="PF07727"/>
    </source>
</evidence>
<dbReference type="Proteomes" id="UP001151760">
    <property type="component" value="Unassembled WGS sequence"/>
</dbReference>
<dbReference type="InterPro" id="IPR013103">
    <property type="entry name" value="RVT_2"/>
</dbReference>
<name>A0ABQ5A1N2_9ASTR</name>
<comment type="caution">
    <text evidence="2">The sequence shown here is derived from an EMBL/GenBank/DDBJ whole genome shotgun (WGS) entry which is preliminary data.</text>
</comment>
<reference evidence="2" key="1">
    <citation type="journal article" date="2022" name="Int. J. Mol. Sci.">
        <title>Draft Genome of Tanacetum Coccineum: Genomic Comparison of Closely Related Tanacetum-Family Plants.</title>
        <authorList>
            <person name="Yamashiro T."/>
            <person name="Shiraishi A."/>
            <person name="Nakayama K."/>
            <person name="Satake H."/>
        </authorList>
    </citation>
    <scope>NUCLEOTIDE SEQUENCE</scope>
</reference>
<keyword evidence="3" id="KW-1185">Reference proteome</keyword>
<reference evidence="2" key="2">
    <citation type="submission" date="2022-01" db="EMBL/GenBank/DDBJ databases">
        <authorList>
            <person name="Yamashiro T."/>
            <person name="Shiraishi A."/>
            <person name="Satake H."/>
            <person name="Nakayama K."/>
        </authorList>
    </citation>
    <scope>NUCLEOTIDE SEQUENCE</scope>
</reference>